<proteinExistence type="predicted"/>
<dbReference type="Proteomes" id="UP000789759">
    <property type="component" value="Unassembled WGS sequence"/>
</dbReference>
<dbReference type="EMBL" id="CAJVQA010038758">
    <property type="protein sequence ID" value="CAG8811323.1"/>
    <property type="molecule type" value="Genomic_DNA"/>
</dbReference>
<sequence length="59" mass="6465">PKYNGSDVSKCNDSDISECEGPDSPEQDGPKCISFGCGSSEYNCLECNKFIFNESFKVD</sequence>
<name>A0A9N9K4U8_9GLOM</name>
<organism evidence="2 3">
    <name type="scientific">Cetraspora pellucida</name>
    <dbReference type="NCBI Taxonomy" id="1433469"/>
    <lineage>
        <taxon>Eukaryota</taxon>
        <taxon>Fungi</taxon>
        <taxon>Fungi incertae sedis</taxon>
        <taxon>Mucoromycota</taxon>
        <taxon>Glomeromycotina</taxon>
        <taxon>Glomeromycetes</taxon>
        <taxon>Diversisporales</taxon>
        <taxon>Gigasporaceae</taxon>
        <taxon>Cetraspora</taxon>
    </lineage>
</organism>
<accession>A0A9N9K4U8</accession>
<feature type="region of interest" description="Disordered" evidence="1">
    <location>
        <begin position="1"/>
        <end position="29"/>
    </location>
</feature>
<evidence type="ECO:0000313" key="3">
    <source>
        <dbReference type="Proteomes" id="UP000789759"/>
    </source>
</evidence>
<feature type="non-terminal residue" evidence="2">
    <location>
        <position position="1"/>
    </location>
</feature>
<comment type="caution">
    <text evidence="2">The sequence shown here is derived from an EMBL/GenBank/DDBJ whole genome shotgun (WGS) entry which is preliminary data.</text>
</comment>
<feature type="compositionally biased region" description="Acidic residues" evidence="1">
    <location>
        <begin position="15"/>
        <end position="26"/>
    </location>
</feature>
<evidence type="ECO:0000256" key="1">
    <source>
        <dbReference type="SAM" id="MobiDB-lite"/>
    </source>
</evidence>
<protein>
    <submittedName>
        <fullName evidence="2">10419_t:CDS:1</fullName>
    </submittedName>
</protein>
<evidence type="ECO:0000313" key="2">
    <source>
        <dbReference type="EMBL" id="CAG8811323.1"/>
    </source>
</evidence>
<gene>
    <name evidence="2" type="ORF">CPELLU_LOCUS18679</name>
</gene>
<dbReference type="AlphaFoldDB" id="A0A9N9K4U8"/>
<reference evidence="2" key="1">
    <citation type="submission" date="2021-06" db="EMBL/GenBank/DDBJ databases">
        <authorList>
            <person name="Kallberg Y."/>
            <person name="Tangrot J."/>
            <person name="Rosling A."/>
        </authorList>
    </citation>
    <scope>NUCLEOTIDE SEQUENCE</scope>
    <source>
        <strain evidence="2">FL966</strain>
    </source>
</reference>
<feature type="compositionally biased region" description="Polar residues" evidence="1">
    <location>
        <begin position="1"/>
        <end position="11"/>
    </location>
</feature>
<keyword evidence="3" id="KW-1185">Reference proteome</keyword>